<feature type="chain" id="PRO_5038469234" description="Secreted protein" evidence="1">
    <location>
        <begin position="20"/>
        <end position="81"/>
    </location>
</feature>
<name>A0A927QK90_9ACTN</name>
<gene>
    <name evidence="2" type="ORF">IHE70_38475</name>
</gene>
<protein>
    <recommendedName>
        <fullName evidence="4">Secreted protein</fullName>
    </recommendedName>
</protein>
<evidence type="ECO:0000313" key="2">
    <source>
        <dbReference type="EMBL" id="MBD9728970.1"/>
    </source>
</evidence>
<comment type="caution">
    <text evidence="2">The sequence shown here is derived from an EMBL/GenBank/DDBJ whole genome shotgun (WGS) entry which is preliminary data.</text>
</comment>
<accession>A0A927QK90</accession>
<evidence type="ECO:0008006" key="4">
    <source>
        <dbReference type="Google" id="ProtNLM"/>
    </source>
</evidence>
<evidence type="ECO:0000313" key="3">
    <source>
        <dbReference type="Proteomes" id="UP000661025"/>
    </source>
</evidence>
<dbReference type="EMBL" id="JACYXT010000022">
    <property type="protein sequence ID" value="MBD9728970.1"/>
    <property type="molecule type" value="Genomic_DNA"/>
</dbReference>
<organism evidence="2 3">
    <name type="scientific">Streptomyces caniscabiei</name>
    <dbReference type="NCBI Taxonomy" id="2746961"/>
    <lineage>
        <taxon>Bacteria</taxon>
        <taxon>Bacillati</taxon>
        <taxon>Actinomycetota</taxon>
        <taxon>Actinomycetes</taxon>
        <taxon>Kitasatosporales</taxon>
        <taxon>Streptomycetaceae</taxon>
        <taxon>Streptomyces</taxon>
    </lineage>
</organism>
<sequence>MKKRSMLAIASLATGFVVAAITPSHGLEAADALGKADGLSKLDVEGTLGEVGKTVASDSLEVDDDALGGLADQEGKGGKEG</sequence>
<dbReference type="RefSeq" id="WP_086801030.1">
    <property type="nucleotide sequence ID" value="NZ_CP119182.1"/>
</dbReference>
<reference evidence="2" key="1">
    <citation type="submission" date="2020-09" db="EMBL/GenBank/DDBJ databases">
        <title>Streptomyces canutascabiei sp. nov., which causes potato common scab and is distributed across the world.</title>
        <authorList>
            <person name="Nguyen H.P."/>
            <person name="Weisberg A.J."/>
            <person name="Chang J.H."/>
            <person name="Clarke C.R."/>
        </authorList>
    </citation>
    <scope>NUCLEOTIDE SEQUENCE</scope>
    <source>
        <strain evidence="2">ID-01-6.2a</strain>
    </source>
</reference>
<dbReference type="GeneID" id="79936030"/>
<dbReference type="Proteomes" id="UP000661025">
    <property type="component" value="Unassembled WGS sequence"/>
</dbReference>
<evidence type="ECO:0000256" key="1">
    <source>
        <dbReference type="SAM" id="SignalP"/>
    </source>
</evidence>
<keyword evidence="1" id="KW-0732">Signal</keyword>
<proteinExistence type="predicted"/>
<feature type="signal peptide" evidence="1">
    <location>
        <begin position="1"/>
        <end position="19"/>
    </location>
</feature>
<dbReference type="AlphaFoldDB" id="A0A927QK90"/>